<keyword evidence="3" id="KW-1185">Reference proteome</keyword>
<feature type="region of interest" description="Disordered" evidence="1">
    <location>
        <begin position="71"/>
        <end position="113"/>
    </location>
</feature>
<proteinExistence type="predicted"/>
<feature type="compositionally biased region" description="Pro residues" evidence="1">
    <location>
        <begin position="80"/>
        <end position="93"/>
    </location>
</feature>
<comment type="caution">
    <text evidence="2">The sequence shown here is derived from an EMBL/GenBank/DDBJ whole genome shotgun (WGS) entry which is preliminary data.</text>
</comment>
<dbReference type="AlphaFoldDB" id="A0A4C1V351"/>
<evidence type="ECO:0000313" key="2">
    <source>
        <dbReference type="EMBL" id="GBP33211.1"/>
    </source>
</evidence>
<reference evidence="2 3" key="1">
    <citation type="journal article" date="2019" name="Commun. Biol.">
        <title>The bagworm genome reveals a unique fibroin gene that provides high tensile strength.</title>
        <authorList>
            <person name="Kono N."/>
            <person name="Nakamura H."/>
            <person name="Ohtoshi R."/>
            <person name="Tomita M."/>
            <person name="Numata K."/>
            <person name="Arakawa K."/>
        </authorList>
    </citation>
    <scope>NUCLEOTIDE SEQUENCE [LARGE SCALE GENOMIC DNA]</scope>
</reference>
<evidence type="ECO:0000256" key="1">
    <source>
        <dbReference type="SAM" id="MobiDB-lite"/>
    </source>
</evidence>
<evidence type="ECO:0000313" key="3">
    <source>
        <dbReference type="Proteomes" id="UP000299102"/>
    </source>
</evidence>
<organism evidence="2 3">
    <name type="scientific">Eumeta variegata</name>
    <name type="common">Bagworm moth</name>
    <name type="synonym">Eumeta japonica</name>
    <dbReference type="NCBI Taxonomy" id="151549"/>
    <lineage>
        <taxon>Eukaryota</taxon>
        <taxon>Metazoa</taxon>
        <taxon>Ecdysozoa</taxon>
        <taxon>Arthropoda</taxon>
        <taxon>Hexapoda</taxon>
        <taxon>Insecta</taxon>
        <taxon>Pterygota</taxon>
        <taxon>Neoptera</taxon>
        <taxon>Endopterygota</taxon>
        <taxon>Lepidoptera</taxon>
        <taxon>Glossata</taxon>
        <taxon>Ditrysia</taxon>
        <taxon>Tineoidea</taxon>
        <taxon>Psychidae</taxon>
        <taxon>Oiketicinae</taxon>
        <taxon>Eumeta</taxon>
    </lineage>
</organism>
<accession>A0A4C1V351</accession>
<gene>
    <name evidence="2" type="ORF">EVAR_14892_1</name>
</gene>
<sequence length="113" mass="11860">MRPDGLPAVGRTADASRPGALFAGFSRTRKSDCNGDPSRAAEALYRPDRVHSHRNKDIIIQIMRAGGRPCCIMNHDSPIPSAPAPAPPAPRPPDTSAADASTAPELGPRSANL</sequence>
<feature type="region of interest" description="Disordered" evidence="1">
    <location>
        <begin position="1"/>
        <end position="47"/>
    </location>
</feature>
<dbReference type="Proteomes" id="UP000299102">
    <property type="component" value="Unassembled WGS sequence"/>
</dbReference>
<dbReference type="EMBL" id="BGZK01000270">
    <property type="protein sequence ID" value="GBP33211.1"/>
    <property type="molecule type" value="Genomic_DNA"/>
</dbReference>
<name>A0A4C1V351_EUMVA</name>
<protein>
    <submittedName>
        <fullName evidence="2">Uncharacterized protein</fullName>
    </submittedName>
</protein>